<organism evidence="1 2">
    <name type="scientific">Asterophora parasitica</name>
    <dbReference type="NCBI Taxonomy" id="117018"/>
    <lineage>
        <taxon>Eukaryota</taxon>
        <taxon>Fungi</taxon>
        <taxon>Dikarya</taxon>
        <taxon>Basidiomycota</taxon>
        <taxon>Agaricomycotina</taxon>
        <taxon>Agaricomycetes</taxon>
        <taxon>Agaricomycetidae</taxon>
        <taxon>Agaricales</taxon>
        <taxon>Tricholomatineae</taxon>
        <taxon>Lyophyllaceae</taxon>
        <taxon>Asterophora</taxon>
    </lineage>
</organism>
<comment type="caution">
    <text evidence="1">The sequence shown here is derived from an EMBL/GenBank/DDBJ whole genome shotgun (WGS) entry which is preliminary data.</text>
</comment>
<gene>
    <name evidence="1" type="ORF">DXG03_006888</name>
</gene>
<dbReference type="EMBL" id="JABCKV010000485">
    <property type="protein sequence ID" value="KAG5640827.1"/>
    <property type="molecule type" value="Genomic_DNA"/>
</dbReference>
<reference evidence="1" key="1">
    <citation type="submission" date="2020-07" db="EMBL/GenBank/DDBJ databases">
        <authorList>
            <person name="Nieuwenhuis M."/>
            <person name="Van De Peppel L.J.J."/>
        </authorList>
    </citation>
    <scope>NUCLEOTIDE SEQUENCE</scope>
    <source>
        <strain evidence="1">AP01</strain>
        <tissue evidence="1">Mycelium</tissue>
    </source>
</reference>
<evidence type="ECO:0000313" key="1">
    <source>
        <dbReference type="EMBL" id="KAG5640827.1"/>
    </source>
</evidence>
<protein>
    <submittedName>
        <fullName evidence="1">Uncharacterized protein</fullName>
    </submittedName>
</protein>
<reference evidence="1" key="2">
    <citation type="submission" date="2021-10" db="EMBL/GenBank/DDBJ databases">
        <title>Phylogenomics reveals ancestral predisposition of the termite-cultivated fungus Termitomyces towards a domesticated lifestyle.</title>
        <authorList>
            <person name="Auxier B."/>
            <person name="Grum-Grzhimaylo A."/>
            <person name="Cardenas M.E."/>
            <person name="Lodge J.D."/>
            <person name="Laessoe T."/>
            <person name="Pedersen O."/>
            <person name="Smith M.E."/>
            <person name="Kuyper T.W."/>
            <person name="Franco-Molano E.A."/>
            <person name="Baroni T.J."/>
            <person name="Aanen D.K."/>
        </authorList>
    </citation>
    <scope>NUCLEOTIDE SEQUENCE</scope>
    <source>
        <strain evidence="1">AP01</strain>
        <tissue evidence="1">Mycelium</tissue>
    </source>
</reference>
<evidence type="ECO:0000313" key="2">
    <source>
        <dbReference type="Proteomes" id="UP000775547"/>
    </source>
</evidence>
<proteinExistence type="predicted"/>
<dbReference type="AlphaFoldDB" id="A0A9P7G5E3"/>
<dbReference type="Proteomes" id="UP000775547">
    <property type="component" value="Unassembled WGS sequence"/>
</dbReference>
<keyword evidence="2" id="KW-1185">Reference proteome</keyword>
<name>A0A9P7G5E3_9AGAR</name>
<sequence>MAARDMTLSSASLHDLFIALNRSEPPHVIFAVSASGSQTLVVKPAFLANSPLLSPKAK</sequence>
<accession>A0A9P7G5E3</accession>